<name>A0A8H3PH71_9LECA</name>
<feature type="region of interest" description="Disordered" evidence="1">
    <location>
        <begin position="1"/>
        <end position="47"/>
    </location>
</feature>
<dbReference type="Gene3D" id="3.30.200.20">
    <property type="entry name" value="Phosphorylase Kinase, domain 1"/>
    <property type="match status" value="1"/>
</dbReference>
<dbReference type="InterPro" id="IPR002575">
    <property type="entry name" value="Aminoglycoside_PTrfase"/>
</dbReference>
<feature type="compositionally biased region" description="Low complexity" evidence="1">
    <location>
        <begin position="449"/>
        <end position="464"/>
    </location>
</feature>
<feature type="compositionally biased region" description="Basic and acidic residues" evidence="1">
    <location>
        <begin position="692"/>
        <end position="711"/>
    </location>
</feature>
<comment type="caution">
    <text evidence="3">The sequence shown here is derived from an EMBL/GenBank/DDBJ whole genome shotgun (WGS) entry which is preliminary data.</text>
</comment>
<dbReference type="EMBL" id="CAJPDT010000136">
    <property type="protein sequence ID" value="CAF9940757.1"/>
    <property type="molecule type" value="Genomic_DNA"/>
</dbReference>
<dbReference type="PANTHER" id="PTHR21310">
    <property type="entry name" value="AMINOGLYCOSIDE PHOSPHOTRANSFERASE-RELATED-RELATED"/>
    <property type="match status" value="1"/>
</dbReference>
<dbReference type="AlphaFoldDB" id="A0A8H3PH71"/>
<gene>
    <name evidence="3" type="primary">AIM9_1</name>
    <name evidence="3" type="ORF">IMSHALPRED_002156</name>
</gene>
<dbReference type="OrthoDB" id="10003767at2759"/>
<organism evidence="3 4">
    <name type="scientific">Imshaugia aleurites</name>
    <dbReference type="NCBI Taxonomy" id="172621"/>
    <lineage>
        <taxon>Eukaryota</taxon>
        <taxon>Fungi</taxon>
        <taxon>Dikarya</taxon>
        <taxon>Ascomycota</taxon>
        <taxon>Pezizomycotina</taxon>
        <taxon>Lecanoromycetes</taxon>
        <taxon>OSLEUM clade</taxon>
        <taxon>Lecanoromycetidae</taxon>
        <taxon>Lecanorales</taxon>
        <taxon>Lecanorineae</taxon>
        <taxon>Parmeliaceae</taxon>
        <taxon>Imshaugia</taxon>
    </lineage>
</organism>
<sequence>MDTREEHLQRPTTATREIGEPSDPRTPLSPTTRSLPPISDAIPSHGSSSNVAVSSDWVAVSYTPVQVNIARKKPSIERFLGSCDEQPLRLGSSTIINNVSTQGAGTGTGLPCASSTAQKSFSRSSAEYLRAVLRKIRDWFLKIITTAPFGVDAWVRLMQHTGEVIPSTGSTAAAAPTDVIKAIPMPLFPLRVFFGKPPPFSLDAQKRKMRWRYRWTFDLAPEIIQEPDIQHIQETVRQYIEFIAPETQTITVELLAQGAFNQAYNITAENKTTGLRKEYVFRIALPIYPHYKVESDVATTEFIRHTTTIPVPIIYAFDSSPNNKLGFEWMLMEKVKGISLYDAWDTMGYSTKQDLARTIAAWMDQLSRLKFDQIGSLYCRLRAGQMEFYMGPTLHSRLYEGDRLLHDVPRGPFESLYALCDAVLDSTERHINDPRHGARHALEKAMPYEGMSSSEDGSSSGSEQDGQKSEEEILAQADEEDRRNERDYGITEVDLSWIPEELRIYRDLLPKLCPFPPIPEPMVTMLTHPDLSTPNIFVDHSGAPVALIDWERARIEPSALFNALPQFLTDDSANEADSFYVPSGFTGSSERKRAKIYVYGDDDLARIRGQSEKTYTQVMGRIQKTHLRALYREELERLQSPICKALNRDPESLEQQLISRVYWPNNAPPSSATTWAVEHLGESILADLHEDHASHDREKLDKGGEKYEVHNAVDTATGEPIAT</sequence>
<evidence type="ECO:0000259" key="2">
    <source>
        <dbReference type="Pfam" id="PF01636"/>
    </source>
</evidence>
<evidence type="ECO:0000313" key="4">
    <source>
        <dbReference type="Proteomes" id="UP000664534"/>
    </source>
</evidence>
<feature type="domain" description="Aminoglycoside phosphotransferase" evidence="2">
    <location>
        <begin position="252"/>
        <end position="557"/>
    </location>
</feature>
<feature type="region of interest" description="Disordered" evidence="1">
    <location>
        <begin position="692"/>
        <end position="723"/>
    </location>
</feature>
<dbReference type="Proteomes" id="UP000664534">
    <property type="component" value="Unassembled WGS sequence"/>
</dbReference>
<dbReference type="InterPro" id="IPR011009">
    <property type="entry name" value="Kinase-like_dom_sf"/>
</dbReference>
<evidence type="ECO:0000313" key="3">
    <source>
        <dbReference type="EMBL" id="CAF9940757.1"/>
    </source>
</evidence>
<feature type="compositionally biased region" description="Low complexity" evidence="1">
    <location>
        <begin position="25"/>
        <end position="37"/>
    </location>
</feature>
<accession>A0A8H3PH71</accession>
<dbReference type="Pfam" id="PF01636">
    <property type="entry name" value="APH"/>
    <property type="match status" value="1"/>
</dbReference>
<keyword evidence="4" id="KW-1185">Reference proteome</keyword>
<feature type="region of interest" description="Disordered" evidence="1">
    <location>
        <begin position="449"/>
        <end position="471"/>
    </location>
</feature>
<protein>
    <submittedName>
        <fullName evidence="3">Phosphotransferase enzyme</fullName>
    </submittedName>
</protein>
<reference evidence="3" key="1">
    <citation type="submission" date="2021-03" db="EMBL/GenBank/DDBJ databases">
        <authorList>
            <person name="Tagirdzhanova G."/>
        </authorList>
    </citation>
    <scope>NUCLEOTIDE SEQUENCE</scope>
</reference>
<evidence type="ECO:0000256" key="1">
    <source>
        <dbReference type="SAM" id="MobiDB-lite"/>
    </source>
</evidence>
<dbReference type="SUPFAM" id="SSF56112">
    <property type="entry name" value="Protein kinase-like (PK-like)"/>
    <property type="match status" value="1"/>
</dbReference>
<dbReference type="InterPro" id="IPR051678">
    <property type="entry name" value="AGP_Transferase"/>
</dbReference>
<dbReference type="GO" id="GO:0016740">
    <property type="term" value="F:transferase activity"/>
    <property type="evidence" value="ECO:0007669"/>
    <property type="project" value="UniProtKB-KW"/>
</dbReference>
<dbReference type="PANTHER" id="PTHR21310:SF13">
    <property type="entry name" value="AMINOGLYCOSIDE PHOSPHOTRANSFERASE DOMAIN-CONTAINING PROTEIN"/>
    <property type="match status" value="1"/>
</dbReference>
<proteinExistence type="predicted"/>